<keyword evidence="3" id="KW-0808">Transferase</keyword>
<dbReference type="InterPro" id="IPR036425">
    <property type="entry name" value="MoaB/Mog-like_dom_sf"/>
</dbReference>
<organism evidence="3 4">
    <name type="scientific">Mesorhizobium muleiense</name>
    <dbReference type="NCBI Taxonomy" id="1004279"/>
    <lineage>
        <taxon>Bacteria</taxon>
        <taxon>Pseudomonadati</taxon>
        <taxon>Pseudomonadota</taxon>
        <taxon>Alphaproteobacteria</taxon>
        <taxon>Hyphomicrobiales</taxon>
        <taxon>Phyllobacteriaceae</taxon>
        <taxon>Mesorhizobium</taxon>
    </lineage>
</organism>
<dbReference type="InterPro" id="IPR012184">
    <property type="entry name" value="Bifunc_Mopterin-bd"/>
</dbReference>
<dbReference type="SUPFAM" id="SSF53218">
    <property type="entry name" value="Molybdenum cofactor biosynthesis proteins"/>
    <property type="match status" value="1"/>
</dbReference>
<sequence length="540" mass="55857">MKFGPIPVDTAEGAVLAHATTAGERRLRKAHRLSAEDVSLLKAAGISEIVAAVLAPDDLSEDAAAEKIAESMIHRNVEARPAATGRVNLHARAAGIFTVDAAMINAINAVDPTITIATLAQHAPVENGQMVATVKIIPFAVASALVDAVARFCASGEIFAVNAYQPVRVGVIQTVLPGIKPSVLDKTLRVTEDRLARSGGRLTAERRTSHEIGAVAEAAGSLARDNDIVVIFGASAMSDFGDVVPAAIEKAGGTVIRAGMPVDPGNLLVLGALAGKRVIGAPGCARSPKENGFDWVLDRLIAGLDVTAKDIAGMGVGGLLMEIPTRPQPREPLPAPKSEGAELKVDIVLLAAGRSSRMGGPNKLLALFDGQPLVRRSAERALGSKASGTVVVTGHQRERVRAALSGLDVTFADNPDFAEGLSSSLKAGIARVSGDAAGAMIVLGDMPGIASADLDRLIDAFRKFECRSVVRASHEGKRGNPVLLPRSLFAAIAHLEGDTGARHLVEAEGLDVIDVEIGRAASIDVDTPEALEGAGGVLQD</sequence>
<dbReference type="EMBL" id="FNEE01000002">
    <property type="protein sequence ID" value="SDI61827.1"/>
    <property type="molecule type" value="Genomic_DNA"/>
</dbReference>
<reference evidence="4" key="1">
    <citation type="submission" date="2016-10" db="EMBL/GenBank/DDBJ databases">
        <authorList>
            <person name="Varghese N."/>
            <person name="Submissions S."/>
        </authorList>
    </citation>
    <scope>NUCLEOTIDE SEQUENCE [LARGE SCALE GENOMIC DNA]</scope>
    <source>
        <strain evidence="4">CGMCC 1.11022</strain>
    </source>
</reference>
<evidence type="ECO:0000313" key="4">
    <source>
        <dbReference type="Proteomes" id="UP000198894"/>
    </source>
</evidence>
<keyword evidence="3" id="KW-0548">Nucleotidyltransferase</keyword>
<dbReference type="Proteomes" id="UP000198894">
    <property type="component" value="Unassembled WGS sequence"/>
</dbReference>
<evidence type="ECO:0000313" key="3">
    <source>
        <dbReference type="EMBL" id="SDI61827.1"/>
    </source>
</evidence>
<keyword evidence="1" id="KW-0460">Magnesium</keyword>
<dbReference type="PANTHER" id="PTHR43777:SF1">
    <property type="entry name" value="MOLYBDENUM COFACTOR CYTIDYLYLTRANSFERASE"/>
    <property type="match status" value="1"/>
</dbReference>
<name>A0A1G8M236_9HYPH</name>
<feature type="domain" description="MobA-like NTP transferase" evidence="2">
    <location>
        <begin position="348"/>
        <end position="507"/>
    </location>
</feature>
<evidence type="ECO:0000256" key="1">
    <source>
        <dbReference type="ARBA" id="ARBA00022842"/>
    </source>
</evidence>
<dbReference type="CDD" id="cd04182">
    <property type="entry name" value="GT_2_like_f"/>
    <property type="match status" value="1"/>
</dbReference>
<keyword evidence="4" id="KW-1185">Reference proteome</keyword>
<dbReference type="InterPro" id="IPR029044">
    <property type="entry name" value="Nucleotide-diphossugar_trans"/>
</dbReference>
<protein>
    <submittedName>
        <fullName evidence="3">Molybdenum cofactor cytidylyltransferase</fullName>
    </submittedName>
</protein>
<dbReference type="CDD" id="cd03522">
    <property type="entry name" value="MoeA_like"/>
    <property type="match status" value="1"/>
</dbReference>
<evidence type="ECO:0000259" key="2">
    <source>
        <dbReference type="Pfam" id="PF12804"/>
    </source>
</evidence>
<dbReference type="RefSeq" id="WP_091591356.1">
    <property type="nucleotide sequence ID" value="NZ_FNEE01000002.1"/>
</dbReference>
<dbReference type="AlphaFoldDB" id="A0A1G8M236"/>
<gene>
    <name evidence="3" type="ORF">SAMN05428953_102423</name>
</gene>
<dbReference type="GO" id="GO:0016779">
    <property type="term" value="F:nucleotidyltransferase activity"/>
    <property type="evidence" value="ECO:0007669"/>
    <property type="project" value="UniProtKB-KW"/>
</dbReference>
<dbReference type="SUPFAM" id="SSF53448">
    <property type="entry name" value="Nucleotide-diphospho-sugar transferases"/>
    <property type="match status" value="1"/>
</dbReference>
<dbReference type="InterPro" id="IPR025877">
    <property type="entry name" value="MobA-like_NTP_Trfase"/>
</dbReference>
<dbReference type="Pfam" id="PF12804">
    <property type="entry name" value="NTP_transf_3"/>
    <property type="match status" value="1"/>
</dbReference>
<dbReference type="PIRSF" id="PIRSF036626">
    <property type="entry name" value="MPTBd_MobAlike"/>
    <property type="match status" value="1"/>
</dbReference>
<accession>A0A1G8M236</accession>
<dbReference type="PANTHER" id="PTHR43777">
    <property type="entry name" value="MOLYBDENUM COFACTOR CYTIDYLYLTRANSFERASE"/>
    <property type="match status" value="1"/>
</dbReference>
<dbReference type="Gene3D" id="3.40.980.10">
    <property type="entry name" value="MoaB/Mog-like domain"/>
    <property type="match status" value="1"/>
</dbReference>
<dbReference type="Gene3D" id="3.90.550.10">
    <property type="entry name" value="Spore Coat Polysaccharide Biosynthesis Protein SpsA, Chain A"/>
    <property type="match status" value="1"/>
</dbReference>
<proteinExistence type="predicted"/>